<evidence type="ECO:0000256" key="2">
    <source>
        <dbReference type="ARBA" id="ARBA00008164"/>
    </source>
</evidence>
<dbReference type="InterPro" id="IPR001107">
    <property type="entry name" value="Band_7"/>
</dbReference>
<proteinExistence type="inferred from homology"/>
<comment type="subcellular location">
    <subcellularLocation>
        <location evidence="1">Membrane</location>
    </subcellularLocation>
</comment>
<dbReference type="Gene3D" id="3.40.50.1000">
    <property type="entry name" value="HAD superfamily/HAD-like"/>
    <property type="match status" value="1"/>
</dbReference>
<dbReference type="InterPro" id="IPR036013">
    <property type="entry name" value="Band_7/SPFH_dom_sf"/>
</dbReference>
<dbReference type="InterPro" id="IPR023214">
    <property type="entry name" value="HAD_sf"/>
</dbReference>
<accession>A0ABD2LTV4</accession>
<dbReference type="InterPro" id="IPR036412">
    <property type="entry name" value="HAD-like_sf"/>
</dbReference>
<dbReference type="Gene3D" id="3.30.479.30">
    <property type="entry name" value="Band 7 domain"/>
    <property type="match status" value="1"/>
</dbReference>
<feature type="domain" description="LNS2/PITP" evidence="7">
    <location>
        <begin position="409"/>
        <end position="578"/>
    </location>
</feature>
<keyword evidence="5" id="KW-0812">Transmembrane</keyword>
<keyword evidence="3 5" id="KW-0472">Membrane</keyword>
<dbReference type="Gene3D" id="6.10.250.2090">
    <property type="match status" value="1"/>
</dbReference>
<dbReference type="Proteomes" id="UP001620626">
    <property type="component" value="Unassembled WGS sequence"/>
</dbReference>
<dbReference type="PROSITE" id="PS01270">
    <property type="entry name" value="BAND_7"/>
    <property type="match status" value="1"/>
</dbReference>
<dbReference type="InterPro" id="IPR043202">
    <property type="entry name" value="Band-7_stomatin-like"/>
</dbReference>
<protein>
    <submittedName>
        <fullName evidence="8">Uncharacterized protein</fullName>
    </submittedName>
</protein>
<dbReference type="InterPro" id="IPR031315">
    <property type="entry name" value="LNS2/PITP"/>
</dbReference>
<comment type="similarity">
    <text evidence="2">Belongs to the band 7/mec-2 family.</text>
</comment>
<evidence type="ECO:0000313" key="8">
    <source>
        <dbReference type="EMBL" id="KAL3118556.1"/>
    </source>
</evidence>
<dbReference type="InterPro" id="IPR013209">
    <property type="entry name" value="LNS2"/>
</dbReference>
<dbReference type="SUPFAM" id="SSF56784">
    <property type="entry name" value="HAD-like"/>
    <property type="match status" value="1"/>
</dbReference>
<evidence type="ECO:0000256" key="4">
    <source>
        <dbReference type="SAM" id="MobiDB-lite"/>
    </source>
</evidence>
<feature type="region of interest" description="Disordered" evidence="4">
    <location>
        <begin position="515"/>
        <end position="534"/>
    </location>
</feature>
<evidence type="ECO:0000259" key="6">
    <source>
        <dbReference type="SMART" id="SM00244"/>
    </source>
</evidence>
<name>A0ABD2LTV4_9BILA</name>
<feature type="transmembrane region" description="Helical" evidence="5">
    <location>
        <begin position="39"/>
        <end position="62"/>
    </location>
</feature>
<keyword evidence="5" id="KW-1133">Transmembrane helix</keyword>
<gene>
    <name evidence="8" type="ORF">niasHT_000321</name>
</gene>
<dbReference type="InterPro" id="IPR018080">
    <property type="entry name" value="Band_7/stomatin-like_CS"/>
</dbReference>
<evidence type="ECO:0000256" key="1">
    <source>
        <dbReference type="ARBA" id="ARBA00004370"/>
    </source>
</evidence>
<evidence type="ECO:0000259" key="7">
    <source>
        <dbReference type="SMART" id="SM00775"/>
    </source>
</evidence>
<comment type="caution">
    <text evidence="8">The sequence shown here is derived from an EMBL/GenBank/DDBJ whole genome shotgun (WGS) entry which is preliminary data.</text>
</comment>
<evidence type="ECO:0000256" key="5">
    <source>
        <dbReference type="SAM" id="Phobius"/>
    </source>
</evidence>
<dbReference type="PANTHER" id="PTHR10264">
    <property type="entry name" value="BAND 7 PROTEIN-RELATED"/>
    <property type="match status" value="1"/>
</dbReference>
<organism evidence="8 9">
    <name type="scientific">Heterodera trifolii</name>
    <dbReference type="NCBI Taxonomy" id="157864"/>
    <lineage>
        <taxon>Eukaryota</taxon>
        <taxon>Metazoa</taxon>
        <taxon>Ecdysozoa</taxon>
        <taxon>Nematoda</taxon>
        <taxon>Chromadorea</taxon>
        <taxon>Rhabditida</taxon>
        <taxon>Tylenchina</taxon>
        <taxon>Tylenchomorpha</taxon>
        <taxon>Tylenchoidea</taxon>
        <taxon>Heteroderidae</taxon>
        <taxon>Heteroderinae</taxon>
        <taxon>Heterodera</taxon>
    </lineage>
</organism>
<evidence type="ECO:0000313" key="9">
    <source>
        <dbReference type="Proteomes" id="UP001620626"/>
    </source>
</evidence>
<dbReference type="GO" id="GO:0009898">
    <property type="term" value="C:cytoplasmic side of plasma membrane"/>
    <property type="evidence" value="ECO:0007669"/>
    <property type="project" value="UniProtKB-ARBA"/>
</dbReference>
<feature type="compositionally biased region" description="Basic residues" evidence="4">
    <location>
        <begin position="521"/>
        <end position="534"/>
    </location>
</feature>
<dbReference type="SMART" id="SM00775">
    <property type="entry name" value="LNS2"/>
    <property type="match status" value="1"/>
</dbReference>
<reference evidence="8 9" key="1">
    <citation type="submission" date="2024-10" db="EMBL/GenBank/DDBJ databases">
        <authorList>
            <person name="Kim D."/>
        </authorList>
    </citation>
    <scope>NUCLEOTIDE SEQUENCE [LARGE SCALE GENOMIC DNA]</scope>
    <source>
        <strain evidence="8">BH-2024</strain>
    </source>
</reference>
<dbReference type="Pfam" id="PF08235">
    <property type="entry name" value="LNS2"/>
    <property type="match status" value="1"/>
</dbReference>
<dbReference type="InterPro" id="IPR001972">
    <property type="entry name" value="Stomatin_HflK_fam"/>
</dbReference>
<dbReference type="FunFam" id="3.30.479.30:FF:000004">
    <property type="entry name" value="Putative membrane protease family, stomatin"/>
    <property type="match status" value="1"/>
</dbReference>
<evidence type="ECO:0000256" key="3">
    <source>
        <dbReference type="ARBA" id="ARBA00023136"/>
    </source>
</evidence>
<dbReference type="PRINTS" id="PR00721">
    <property type="entry name" value="STOMATIN"/>
</dbReference>
<dbReference type="Pfam" id="PF01145">
    <property type="entry name" value="Band_7"/>
    <property type="match status" value="1"/>
</dbReference>
<dbReference type="SUPFAM" id="SSF117892">
    <property type="entry name" value="Band 7/SPFH domain"/>
    <property type="match status" value="1"/>
</dbReference>
<sequence>MQLANSDYKLPNLRLRPQFGRPSSFPRRPLLAFVLNFNYYAVLSLAFLLFLLTFPFSLLFCVKIVHEYKRMVVFRLGRLLVGPPKGPGIVFLLPCIDHHTQIDLRVKSYDVPSQEMLTKDSVTVSVDAAVYFRTSDPIAAISCIVDSALSTKQLAQTTLRNILGTRTLTEIMLERESISKVIQEILDEGTHPWGIKVERVELKDIRLPKGLLRALAAEAEAARRASARVVSAEGELNASASLRDAADQISGSPVAVHLRFLQTLTRISTFRNHTFVHQVNGTLSKAVKHLKLRGASDFVVIKRLSDGALFSSPLFAHFGSGIFEEKGRQMPRAEEFRVSMAVDGQTIEGMALKMDRNGIVEKQRVNLTPLAHLLRRNGRYSVRFSVENGKGQTVGVDCFLYFWDSDSKLVISDIDGTVTKSDLWGMILGNAWIQRGVRNLYGSIKQRGYKVIYLSARPASVGTLTSNFLSRLKMPSGPLLLSPEPLEKALKTAVKDPQRVKIICMKRLKDLFAPRGDGKKLGRKRRKAMGRREKKPFHREKNPFFAGFGNQPSDQLTYQVMSVPTVFMVNPKGAVTVFRNGGHSVAKGKSYRYLSEHMDSFFPHLP</sequence>
<dbReference type="AlphaFoldDB" id="A0ABD2LTV4"/>
<dbReference type="EMBL" id="JBICBT010000275">
    <property type="protein sequence ID" value="KAL3118556.1"/>
    <property type="molecule type" value="Genomic_DNA"/>
</dbReference>
<dbReference type="SMART" id="SM00244">
    <property type="entry name" value="PHB"/>
    <property type="match status" value="1"/>
</dbReference>
<dbReference type="PANTHER" id="PTHR10264:SF116">
    <property type="entry name" value="STOMATIN-3"/>
    <property type="match status" value="1"/>
</dbReference>
<keyword evidence="9" id="KW-1185">Reference proteome</keyword>
<feature type="domain" description="Band 7" evidence="6">
    <location>
        <begin position="60"/>
        <end position="219"/>
    </location>
</feature>